<dbReference type="STRING" id="114155.A0A4Q9PPU4"/>
<keyword evidence="3" id="KW-1185">Reference proteome</keyword>
<dbReference type="Proteomes" id="UP000292082">
    <property type="component" value="Unassembled WGS sequence"/>
</dbReference>
<protein>
    <submittedName>
        <fullName evidence="2">Uncharacterized protein</fullName>
    </submittedName>
</protein>
<feature type="region of interest" description="Disordered" evidence="1">
    <location>
        <begin position="1"/>
        <end position="58"/>
    </location>
</feature>
<accession>A0A4Q9PPU4</accession>
<gene>
    <name evidence="2" type="ORF">BD310DRAFT_932091</name>
</gene>
<feature type="non-terminal residue" evidence="2">
    <location>
        <position position="98"/>
    </location>
</feature>
<name>A0A4Q9PPU4_9APHY</name>
<evidence type="ECO:0000313" key="2">
    <source>
        <dbReference type="EMBL" id="TBU56184.1"/>
    </source>
</evidence>
<dbReference type="EMBL" id="ML145156">
    <property type="protein sequence ID" value="TBU56184.1"/>
    <property type="molecule type" value="Genomic_DNA"/>
</dbReference>
<reference evidence="2 3" key="1">
    <citation type="submission" date="2019-01" db="EMBL/GenBank/DDBJ databases">
        <title>Draft genome sequences of three monokaryotic isolates of the white-rot basidiomycete fungus Dichomitus squalens.</title>
        <authorList>
            <consortium name="DOE Joint Genome Institute"/>
            <person name="Lopez S.C."/>
            <person name="Andreopoulos B."/>
            <person name="Pangilinan J."/>
            <person name="Lipzen A."/>
            <person name="Riley R."/>
            <person name="Ahrendt S."/>
            <person name="Ng V."/>
            <person name="Barry K."/>
            <person name="Daum C."/>
            <person name="Grigoriev I.V."/>
            <person name="Hilden K.S."/>
            <person name="Makela M.R."/>
            <person name="de Vries R.P."/>
        </authorList>
    </citation>
    <scope>NUCLEOTIDE SEQUENCE [LARGE SCALE GENOMIC DNA]</scope>
    <source>
        <strain evidence="2 3">CBS 464.89</strain>
    </source>
</reference>
<sequence>TASASASMSRIPQVHGPSSSSSESPSPPPSQNNYTPRASHPSPPQPSPNSAPAKVDDSEAINSDLDVLVRITCKKDLQAVLWIRPVMLAQGARFIDNA</sequence>
<feature type="compositionally biased region" description="Polar residues" evidence="1">
    <location>
        <begin position="1"/>
        <end position="10"/>
    </location>
</feature>
<organism evidence="2 3">
    <name type="scientific">Dichomitus squalens</name>
    <dbReference type="NCBI Taxonomy" id="114155"/>
    <lineage>
        <taxon>Eukaryota</taxon>
        <taxon>Fungi</taxon>
        <taxon>Dikarya</taxon>
        <taxon>Basidiomycota</taxon>
        <taxon>Agaricomycotina</taxon>
        <taxon>Agaricomycetes</taxon>
        <taxon>Polyporales</taxon>
        <taxon>Polyporaceae</taxon>
        <taxon>Dichomitus</taxon>
    </lineage>
</organism>
<evidence type="ECO:0000313" key="3">
    <source>
        <dbReference type="Proteomes" id="UP000292082"/>
    </source>
</evidence>
<evidence type="ECO:0000256" key="1">
    <source>
        <dbReference type="SAM" id="MobiDB-lite"/>
    </source>
</evidence>
<proteinExistence type="predicted"/>
<dbReference type="AlphaFoldDB" id="A0A4Q9PPU4"/>
<feature type="non-terminal residue" evidence="2">
    <location>
        <position position="1"/>
    </location>
</feature>